<sequence>MKAIFLALPICCLEVAAFQLPHQRTSHAPPSSLNHHHDTRQPHRSISLASTVGNASEAQTTNAPTKQSKHHEHTLAILTMPHSASARIANEAILERAIAVTSRRLSVVLRTNTGGTQSRTGEDYSNVSLTKLRRYAGEIYSMAWDAAFGLDEKDDIKEGKGVGPITKGGRLLDLIVYPQNLPNTPPEGWISNRPDLSCIVSHDSITGWVSTDDNAGGSGRIYATKQGQGMGGLMSHVDAVNAERQEKGLKPLVALHVDDWPDGADITEDPNIVFLEDEDDEKIQSKVNSEGDGVSLLIGGSPIPASSLYASVAVGGTFDGLHYGHRKLLTLAVSSVLPVNGKLLIGVTRDEMLTHKAFADRIPPLEERISGVLDFIGNLAPGMKNRIRCVPINDEYGPPGQEVNSEVYPGIANDFDALVLSHETLRTGKKLNRRRVDELEMKPLKLLCTQRTEPHGMSSTALRRMRRPNA</sequence>
<evidence type="ECO:0000313" key="4">
    <source>
        <dbReference type="EMBL" id="KAL3796233.1"/>
    </source>
</evidence>
<evidence type="ECO:0000313" key="5">
    <source>
        <dbReference type="Proteomes" id="UP001530400"/>
    </source>
</evidence>
<dbReference type="InterPro" id="IPR014729">
    <property type="entry name" value="Rossmann-like_a/b/a_fold"/>
</dbReference>
<name>A0ABD3Q7J3_9STRA</name>
<protein>
    <recommendedName>
        <fullName evidence="3">Cytidyltransferase-like domain-containing protein</fullName>
    </recommendedName>
</protein>
<dbReference type="AlphaFoldDB" id="A0ABD3Q7J3"/>
<dbReference type="Gene3D" id="3.40.50.620">
    <property type="entry name" value="HUPs"/>
    <property type="match status" value="1"/>
</dbReference>
<feature type="region of interest" description="Disordered" evidence="1">
    <location>
        <begin position="24"/>
        <end position="71"/>
    </location>
</feature>
<keyword evidence="5" id="KW-1185">Reference proteome</keyword>
<organism evidence="4 5">
    <name type="scientific">Cyclotella atomus</name>
    <dbReference type="NCBI Taxonomy" id="382360"/>
    <lineage>
        <taxon>Eukaryota</taxon>
        <taxon>Sar</taxon>
        <taxon>Stramenopiles</taxon>
        <taxon>Ochrophyta</taxon>
        <taxon>Bacillariophyta</taxon>
        <taxon>Coscinodiscophyceae</taxon>
        <taxon>Thalassiosirophycidae</taxon>
        <taxon>Stephanodiscales</taxon>
        <taxon>Stephanodiscaceae</taxon>
        <taxon>Cyclotella</taxon>
    </lineage>
</organism>
<feature type="signal peptide" evidence="2">
    <location>
        <begin position="1"/>
        <end position="17"/>
    </location>
</feature>
<dbReference type="PANTHER" id="PTHR10695">
    <property type="entry name" value="DEPHOSPHO-COA KINASE-RELATED"/>
    <property type="match status" value="1"/>
</dbReference>
<evidence type="ECO:0000256" key="2">
    <source>
        <dbReference type="SAM" id="SignalP"/>
    </source>
</evidence>
<comment type="caution">
    <text evidence="4">The sequence shown here is derived from an EMBL/GenBank/DDBJ whole genome shotgun (WGS) entry which is preliminary data.</text>
</comment>
<feature type="domain" description="Cytidyltransferase-like" evidence="3">
    <location>
        <begin position="314"/>
        <end position="463"/>
    </location>
</feature>
<gene>
    <name evidence="4" type="ORF">ACHAWO_010513</name>
</gene>
<proteinExistence type="predicted"/>
<reference evidence="4 5" key="1">
    <citation type="submission" date="2024-10" db="EMBL/GenBank/DDBJ databases">
        <title>Updated reference genomes for cyclostephanoid diatoms.</title>
        <authorList>
            <person name="Roberts W.R."/>
            <person name="Alverson A.J."/>
        </authorList>
    </citation>
    <scope>NUCLEOTIDE SEQUENCE [LARGE SCALE GENOMIC DNA]</scope>
    <source>
        <strain evidence="4 5">AJA010-31</strain>
    </source>
</reference>
<feature type="chain" id="PRO_5044855492" description="Cytidyltransferase-like domain-containing protein" evidence="2">
    <location>
        <begin position="18"/>
        <end position="470"/>
    </location>
</feature>
<dbReference type="Pfam" id="PF01467">
    <property type="entry name" value="CTP_transf_like"/>
    <property type="match status" value="1"/>
</dbReference>
<evidence type="ECO:0000256" key="1">
    <source>
        <dbReference type="SAM" id="MobiDB-lite"/>
    </source>
</evidence>
<accession>A0ABD3Q7J3</accession>
<dbReference type="EMBL" id="JALLPJ020000299">
    <property type="protein sequence ID" value="KAL3796233.1"/>
    <property type="molecule type" value="Genomic_DNA"/>
</dbReference>
<keyword evidence="2" id="KW-0732">Signal</keyword>
<dbReference type="Proteomes" id="UP001530400">
    <property type="component" value="Unassembled WGS sequence"/>
</dbReference>
<dbReference type="NCBIfam" id="TIGR00125">
    <property type="entry name" value="cyt_tran_rel"/>
    <property type="match status" value="1"/>
</dbReference>
<evidence type="ECO:0000259" key="3">
    <source>
        <dbReference type="Pfam" id="PF01467"/>
    </source>
</evidence>
<feature type="compositionally biased region" description="Polar residues" evidence="1">
    <location>
        <begin position="24"/>
        <end position="33"/>
    </location>
</feature>
<dbReference type="PANTHER" id="PTHR10695:SF46">
    <property type="entry name" value="BIFUNCTIONAL COENZYME A SYNTHASE-RELATED"/>
    <property type="match status" value="1"/>
</dbReference>
<feature type="compositionally biased region" description="Polar residues" evidence="1">
    <location>
        <begin position="47"/>
        <end position="66"/>
    </location>
</feature>
<dbReference type="SUPFAM" id="SSF52374">
    <property type="entry name" value="Nucleotidylyl transferase"/>
    <property type="match status" value="1"/>
</dbReference>
<dbReference type="InterPro" id="IPR004821">
    <property type="entry name" value="Cyt_trans-like"/>
</dbReference>